<feature type="domain" description="MobA-like NTP transferase" evidence="1">
    <location>
        <begin position="2"/>
        <end position="134"/>
    </location>
</feature>
<dbReference type="InterPro" id="IPR025877">
    <property type="entry name" value="MobA-like_NTP_Trfase"/>
</dbReference>
<dbReference type="CDD" id="cd04182">
    <property type="entry name" value="GT_2_like_f"/>
    <property type="match status" value="1"/>
</dbReference>
<evidence type="ECO:0000259" key="1">
    <source>
        <dbReference type="Pfam" id="PF12804"/>
    </source>
</evidence>
<sequence length="167" mass="18749">IETVIGNAALSSIDKTYVVLGAGHESIAQKIQDNPVETVINPNYKSGMLSSVQCGLRALSDSTTQVMVLLGDQPMIGERIMDKMIERYNQSEKGIVVASCQGERGHPILFSSEYIQEILEYPEDGTLKSLLLNHPDDIYELETENPEILRDIDTEQDYQNEYKLQQK</sequence>
<dbReference type="GO" id="GO:0016779">
    <property type="term" value="F:nucleotidyltransferase activity"/>
    <property type="evidence" value="ECO:0007669"/>
    <property type="project" value="UniProtKB-ARBA"/>
</dbReference>
<comment type="caution">
    <text evidence="2">The sequence shown here is derived from an EMBL/GenBank/DDBJ whole genome shotgun (WGS) entry which is preliminary data.</text>
</comment>
<accession>A0A0F9D9U6</accession>
<dbReference type="PANTHER" id="PTHR43777">
    <property type="entry name" value="MOLYBDENUM COFACTOR CYTIDYLYLTRANSFERASE"/>
    <property type="match status" value="1"/>
</dbReference>
<dbReference type="Pfam" id="PF12804">
    <property type="entry name" value="NTP_transf_3"/>
    <property type="match status" value="1"/>
</dbReference>
<protein>
    <recommendedName>
        <fullName evidence="1">MobA-like NTP transferase domain-containing protein</fullName>
    </recommendedName>
</protein>
<name>A0A0F9D9U6_9ZZZZ</name>
<gene>
    <name evidence="2" type="ORF">LCGC14_2304880</name>
</gene>
<dbReference type="EMBL" id="LAZR01032575">
    <property type="protein sequence ID" value="KKL50501.1"/>
    <property type="molecule type" value="Genomic_DNA"/>
</dbReference>
<reference evidence="2" key="1">
    <citation type="journal article" date="2015" name="Nature">
        <title>Complex archaea that bridge the gap between prokaryotes and eukaryotes.</title>
        <authorList>
            <person name="Spang A."/>
            <person name="Saw J.H."/>
            <person name="Jorgensen S.L."/>
            <person name="Zaremba-Niedzwiedzka K."/>
            <person name="Martijn J."/>
            <person name="Lind A.E."/>
            <person name="van Eijk R."/>
            <person name="Schleper C."/>
            <person name="Guy L."/>
            <person name="Ettema T.J."/>
        </authorList>
    </citation>
    <scope>NUCLEOTIDE SEQUENCE</scope>
</reference>
<feature type="non-terminal residue" evidence="2">
    <location>
        <position position="1"/>
    </location>
</feature>
<dbReference type="Gene3D" id="3.90.550.10">
    <property type="entry name" value="Spore Coat Polysaccharide Biosynthesis Protein SpsA, Chain A"/>
    <property type="match status" value="1"/>
</dbReference>
<dbReference type="SUPFAM" id="SSF53448">
    <property type="entry name" value="Nucleotide-diphospho-sugar transferases"/>
    <property type="match status" value="1"/>
</dbReference>
<evidence type="ECO:0000313" key="2">
    <source>
        <dbReference type="EMBL" id="KKL50501.1"/>
    </source>
</evidence>
<organism evidence="2">
    <name type="scientific">marine sediment metagenome</name>
    <dbReference type="NCBI Taxonomy" id="412755"/>
    <lineage>
        <taxon>unclassified sequences</taxon>
        <taxon>metagenomes</taxon>
        <taxon>ecological metagenomes</taxon>
    </lineage>
</organism>
<proteinExistence type="predicted"/>
<dbReference type="AlphaFoldDB" id="A0A0F9D9U6"/>
<dbReference type="InterPro" id="IPR029044">
    <property type="entry name" value="Nucleotide-diphossugar_trans"/>
</dbReference>
<dbReference type="PANTHER" id="PTHR43777:SF1">
    <property type="entry name" value="MOLYBDENUM COFACTOR CYTIDYLYLTRANSFERASE"/>
    <property type="match status" value="1"/>
</dbReference>